<feature type="region of interest" description="Disordered" evidence="1">
    <location>
        <begin position="1"/>
        <end position="25"/>
    </location>
</feature>
<keyword evidence="2" id="KW-0472">Membrane</keyword>
<keyword evidence="2" id="KW-1133">Transmembrane helix</keyword>
<evidence type="ECO:0000313" key="4">
    <source>
        <dbReference type="Proteomes" id="UP000027586"/>
    </source>
</evidence>
<proteinExistence type="predicted"/>
<dbReference type="Proteomes" id="UP000027586">
    <property type="component" value="Unassembled WGS sequence"/>
</dbReference>
<feature type="transmembrane region" description="Helical" evidence="2">
    <location>
        <begin position="114"/>
        <end position="135"/>
    </location>
</feature>
<reference evidence="3" key="1">
    <citation type="submission" date="2013-08" db="EMBL/GenBank/DDBJ databases">
        <title>Gene expansion shapes genome architecture in the human pathogen Lichtheimia corymbifera: an evolutionary genomics analysis in the ancient terrestrial Mucorales (Mucoromycotina).</title>
        <authorList>
            <person name="Schwartze V.U."/>
            <person name="Winter S."/>
            <person name="Shelest E."/>
            <person name="Marcet-Houben M."/>
            <person name="Horn F."/>
            <person name="Wehner S."/>
            <person name="Hoffmann K."/>
            <person name="Riege K."/>
            <person name="Sammeth M."/>
            <person name="Nowrousian M."/>
            <person name="Valiante V."/>
            <person name="Linde J."/>
            <person name="Jacobsen I.D."/>
            <person name="Marz M."/>
            <person name="Brakhage A.A."/>
            <person name="Gabaldon T."/>
            <person name="Bocker S."/>
            <person name="Voigt K."/>
        </authorList>
    </citation>
    <scope>NUCLEOTIDE SEQUENCE [LARGE SCALE GENOMIC DNA]</scope>
    <source>
        <strain evidence="3">FSU 9682</strain>
    </source>
</reference>
<evidence type="ECO:0000256" key="2">
    <source>
        <dbReference type="SAM" id="Phobius"/>
    </source>
</evidence>
<dbReference type="EMBL" id="CBTN010000039">
    <property type="protein sequence ID" value="CDH56677.1"/>
    <property type="molecule type" value="Genomic_DNA"/>
</dbReference>
<gene>
    <name evidence="3" type="ORF">LCOR_07697.1</name>
</gene>
<evidence type="ECO:0000256" key="1">
    <source>
        <dbReference type="SAM" id="MobiDB-lite"/>
    </source>
</evidence>
<feature type="transmembrane region" description="Helical" evidence="2">
    <location>
        <begin position="71"/>
        <end position="102"/>
    </location>
</feature>
<keyword evidence="2" id="KW-0812">Transmembrane</keyword>
<name>A0A068S498_9FUNG</name>
<dbReference type="STRING" id="1263082.A0A068S498"/>
<comment type="caution">
    <text evidence="3">The sequence shown here is derived from an EMBL/GenBank/DDBJ whole genome shotgun (WGS) entry which is preliminary data.</text>
</comment>
<organism evidence="3 4">
    <name type="scientific">Lichtheimia corymbifera JMRC:FSU:9682</name>
    <dbReference type="NCBI Taxonomy" id="1263082"/>
    <lineage>
        <taxon>Eukaryota</taxon>
        <taxon>Fungi</taxon>
        <taxon>Fungi incertae sedis</taxon>
        <taxon>Mucoromycota</taxon>
        <taxon>Mucoromycotina</taxon>
        <taxon>Mucoromycetes</taxon>
        <taxon>Mucorales</taxon>
        <taxon>Lichtheimiaceae</taxon>
        <taxon>Lichtheimia</taxon>
    </lineage>
</organism>
<dbReference type="OrthoDB" id="2156690at2759"/>
<dbReference type="VEuPathDB" id="FungiDB:LCOR_07697.1"/>
<sequence length="284" mass="31483">MPAHMMATTTRGGGAAGTCNDDDSTSANQKQTAFAFMDEKYYSTDMAQKNDPDINTTQQRLYFGRPLIESIALGSISLGILALTFIASLACVSTSLIGLAGLRYKQQPCRHAILSLYHVLLWLCLALIAAVAYVACDIRSEDDLGAQWREELGYRDHHLLQSTMECCGYAHPMDYAAYKGLCRPESLVPGCSYKLYLFQQAFLSAIRIGSLTIVPIHIFVIVVASLYSHHVEHLFSVSKSIRSPSGPFPKREKRPYASDQQQQLYDIPTTKFDVHCPACVGWSL</sequence>
<evidence type="ECO:0000313" key="3">
    <source>
        <dbReference type="EMBL" id="CDH56677.1"/>
    </source>
</evidence>
<feature type="transmembrane region" description="Helical" evidence="2">
    <location>
        <begin position="205"/>
        <end position="227"/>
    </location>
</feature>
<keyword evidence="4" id="KW-1185">Reference proteome</keyword>
<dbReference type="AlphaFoldDB" id="A0A068S498"/>
<protein>
    <submittedName>
        <fullName evidence="3">Uncharacterized protein</fullName>
    </submittedName>
</protein>
<accession>A0A068S498</accession>